<protein>
    <submittedName>
        <fullName evidence="2">Uncharacterized protein</fullName>
    </submittedName>
</protein>
<gene>
    <name evidence="2" type="ORF">Dia5BBH33_15460</name>
</gene>
<keyword evidence="1" id="KW-1133">Transmembrane helix</keyword>
<feature type="transmembrane region" description="Helical" evidence="1">
    <location>
        <begin position="12"/>
        <end position="39"/>
    </location>
</feature>
<evidence type="ECO:0000313" key="2">
    <source>
        <dbReference type="EMBL" id="BBK25611.1"/>
    </source>
</evidence>
<keyword evidence="1" id="KW-0812">Transmembrane</keyword>
<dbReference type="AlphaFoldDB" id="A0A8D5A3A2"/>
<dbReference type="EMBL" id="AP019697">
    <property type="protein sequence ID" value="BBK25611.1"/>
    <property type="molecule type" value="Genomic_DNA"/>
</dbReference>
<name>A0A8D5A3A2_9FIRM</name>
<keyword evidence="1" id="KW-0472">Membrane</keyword>
<evidence type="ECO:0000313" key="3">
    <source>
        <dbReference type="Proteomes" id="UP000320585"/>
    </source>
</evidence>
<keyword evidence="3" id="KW-1185">Reference proteome</keyword>
<sequence length="185" mass="21057">MWTENMVKNSILIFILYLGIFSNILQSVILAVFTGVLLLGKEGKRLFFPKEWKRIFKENPLYCSILIVWFISLFFEASGGRARSIATAGFISPVLDTLKILGESLRQINFIFLIFSLVTILFTIYSARQNHSAFAACVLKIIRICFTCMFFVLIYLVLVCSKANPLYIGRADVGIGILFWFLSLV</sequence>
<feature type="transmembrane region" description="Helical" evidence="1">
    <location>
        <begin position="60"/>
        <end position="78"/>
    </location>
</feature>
<dbReference type="KEGG" id="dho:Dia5BBH33_15460"/>
<feature type="transmembrane region" description="Helical" evidence="1">
    <location>
        <begin position="165"/>
        <end position="182"/>
    </location>
</feature>
<organism evidence="2 3">
    <name type="scientific">Dialister hominis</name>
    <dbReference type="NCBI Taxonomy" id="2582419"/>
    <lineage>
        <taxon>Bacteria</taxon>
        <taxon>Bacillati</taxon>
        <taxon>Bacillota</taxon>
        <taxon>Negativicutes</taxon>
        <taxon>Veillonellales</taxon>
        <taxon>Veillonellaceae</taxon>
        <taxon>Dialister</taxon>
    </lineage>
</organism>
<proteinExistence type="predicted"/>
<dbReference type="Proteomes" id="UP000320585">
    <property type="component" value="Chromosome"/>
</dbReference>
<reference evidence="3" key="1">
    <citation type="submission" date="2019-05" db="EMBL/GenBank/DDBJ databases">
        <title>Complete genome sequencing of Dialister sp. strain 5BBH33.</title>
        <authorList>
            <person name="Sakamoto M."/>
            <person name="Murakami T."/>
            <person name="Mori H."/>
        </authorList>
    </citation>
    <scope>NUCLEOTIDE SEQUENCE [LARGE SCALE GENOMIC DNA]</scope>
    <source>
        <strain evidence="3">5BBH33</strain>
    </source>
</reference>
<accession>A0A8D5A3A2</accession>
<evidence type="ECO:0000256" key="1">
    <source>
        <dbReference type="SAM" id="Phobius"/>
    </source>
</evidence>
<feature type="transmembrane region" description="Helical" evidence="1">
    <location>
        <begin position="108"/>
        <end position="127"/>
    </location>
</feature>
<feature type="transmembrane region" description="Helical" evidence="1">
    <location>
        <begin position="133"/>
        <end position="158"/>
    </location>
</feature>